<dbReference type="InterPro" id="IPR046335">
    <property type="entry name" value="LacI/GalR-like_sensor"/>
</dbReference>
<dbReference type="CDD" id="cd01392">
    <property type="entry name" value="HTH_LacI"/>
    <property type="match status" value="1"/>
</dbReference>
<dbReference type="AlphaFoldDB" id="A0A7Z0EJB5"/>
<dbReference type="Gene3D" id="3.40.50.2300">
    <property type="match status" value="2"/>
</dbReference>
<evidence type="ECO:0000313" key="5">
    <source>
        <dbReference type="EMBL" id="NYJ32934.1"/>
    </source>
</evidence>
<dbReference type="Pfam" id="PF13377">
    <property type="entry name" value="Peripla_BP_3"/>
    <property type="match status" value="1"/>
</dbReference>
<dbReference type="EMBL" id="JACCFS010000001">
    <property type="protein sequence ID" value="NYJ32934.1"/>
    <property type="molecule type" value="Genomic_DNA"/>
</dbReference>
<keyword evidence="1" id="KW-0805">Transcription regulation</keyword>
<organism evidence="5 6">
    <name type="scientific">Nocardiopsis aegyptia</name>
    <dbReference type="NCBI Taxonomy" id="220378"/>
    <lineage>
        <taxon>Bacteria</taxon>
        <taxon>Bacillati</taxon>
        <taxon>Actinomycetota</taxon>
        <taxon>Actinomycetes</taxon>
        <taxon>Streptosporangiales</taxon>
        <taxon>Nocardiopsidaceae</taxon>
        <taxon>Nocardiopsis</taxon>
    </lineage>
</organism>
<reference evidence="5 6" key="1">
    <citation type="submission" date="2020-07" db="EMBL/GenBank/DDBJ databases">
        <title>Sequencing the genomes of 1000 actinobacteria strains.</title>
        <authorList>
            <person name="Klenk H.-P."/>
        </authorList>
    </citation>
    <scope>NUCLEOTIDE SEQUENCE [LARGE SCALE GENOMIC DNA]</scope>
    <source>
        <strain evidence="5 6">DSM 44442</strain>
    </source>
</reference>
<evidence type="ECO:0000259" key="4">
    <source>
        <dbReference type="PROSITE" id="PS50932"/>
    </source>
</evidence>
<evidence type="ECO:0000256" key="3">
    <source>
        <dbReference type="ARBA" id="ARBA00023163"/>
    </source>
</evidence>
<dbReference type="InterPro" id="IPR000843">
    <property type="entry name" value="HTH_LacI"/>
</dbReference>
<dbReference type="PROSITE" id="PS50932">
    <property type="entry name" value="HTH_LACI_2"/>
    <property type="match status" value="1"/>
</dbReference>
<dbReference type="GO" id="GO:0003700">
    <property type="term" value="F:DNA-binding transcription factor activity"/>
    <property type="evidence" value="ECO:0007669"/>
    <property type="project" value="TreeGrafter"/>
</dbReference>
<dbReference type="SUPFAM" id="SSF53822">
    <property type="entry name" value="Periplasmic binding protein-like I"/>
    <property type="match status" value="1"/>
</dbReference>
<dbReference type="PANTHER" id="PTHR30146:SF109">
    <property type="entry name" value="HTH-TYPE TRANSCRIPTIONAL REGULATOR GALS"/>
    <property type="match status" value="1"/>
</dbReference>
<evidence type="ECO:0000313" key="6">
    <source>
        <dbReference type="Proteomes" id="UP000572051"/>
    </source>
</evidence>
<dbReference type="InterPro" id="IPR028082">
    <property type="entry name" value="Peripla_BP_I"/>
</dbReference>
<dbReference type="SUPFAM" id="SSF47413">
    <property type="entry name" value="lambda repressor-like DNA-binding domains"/>
    <property type="match status" value="1"/>
</dbReference>
<dbReference type="PANTHER" id="PTHR30146">
    <property type="entry name" value="LACI-RELATED TRANSCRIPTIONAL REPRESSOR"/>
    <property type="match status" value="1"/>
</dbReference>
<keyword evidence="3" id="KW-0804">Transcription</keyword>
<name>A0A7Z0EJB5_9ACTN</name>
<gene>
    <name evidence="5" type="ORF">HNR10_000815</name>
</gene>
<dbReference type="Pfam" id="PF00356">
    <property type="entry name" value="LacI"/>
    <property type="match status" value="1"/>
</dbReference>
<accession>A0A7Z0EJB5</accession>
<keyword evidence="6" id="KW-1185">Reference proteome</keyword>
<dbReference type="SMART" id="SM00354">
    <property type="entry name" value="HTH_LACI"/>
    <property type="match status" value="1"/>
</dbReference>
<dbReference type="CDD" id="cd19977">
    <property type="entry name" value="PBP1_EndR-like"/>
    <property type="match status" value="1"/>
</dbReference>
<protein>
    <submittedName>
        <fullName evidence="5">DNA-binding LacI/PurR family transcriptional regulator</fullName>
    </submittedName>
</protein>
<keyword evidence="2 5" id="KW-0238">DNA-binding</keyword>
<sequence length="341" mass="36779">MARATYAEIAEHAGVSTATVSRVLSGRDYVRPELAERVRASATALGYRQNRAARTLRTQRADAIGLVLSDVENPFFASVARAVESVASARDHAVLLCNTDEHIERESAHLDLMIAERVAGVIVAPATEDPAALSQLTEEGVPTVLVDRRADGDPFDSVLIDHRTGARDLTEHMLGHGHRHIAVVMGTTEGTPSRERLTGCREAVARHPDARLTVLEGRPADAIGTAGTLELGRRLVLDLAGRDTAGPTAVFCANNLLMQGCLYALRESGLRVPDDIALCGFDDQPMFDLVEPPLTVAAQPTEAIGRTAAELLFDRIARPDGERRVHVLDPELRVRRSCGCP</sequence>
<evidence type="ECO:0000256" key="2">
    <source>
        <dbReference type="ARBA" id="ARBA00023125"/>
    </source>
</evidence>
<dbReference type="Gene3D" id="1.10.260.40">
    <property type="entry name" value="lambda repressor-like DNA-binding domains"/>
    <property type="match status" value="1"/>
</dbReference>
<comment type="caution">
    <text evidence="5">The sequence shown here is derived from an EMBL/GenBank/DDBJ whole genome shotgun (WGS) entry which is preliminary data.</text>
</comment>
<dbReference type="InterPro" id="IPR010982">
    <property type="entry name" value="Lambda_DNA-bd_dom_sf"/>
</dbReference>
<dbReference type="GO" id="GO:0000976">
    <property type="term" value="F:transcription cis-regulatory region binding"/>
    <property type="evidence" value="ECO:0007669"/>
    <property type="project" value="TreeGrafter"/>
</dbReference>
<proteinExistence type="predicted"/>
<dbReference type="Proteomes" id="UP000572051">
    <property type="component" value="Unassembled WGS sequence"/>
</dbReference>
<dbReference type="RefSeq" id="WP_179820923.1">
    <property type="nucleotide sequence ID" value="NZ_JACCFS010000001.1"/>
</dbReference>
<evidence type="ECO:0000256" key="1">
    <source>
        <dbReference type="ARBA" id="ARBA00023015"/>
    </source>
</evidence>
<feature type="domain" description="HTH lacI-type" evidence="4">
    <location>
        <begin position="4"/>
        <end position="58"/>
    </location>
</feature>